<dbReference type="PANTHER" id="PTHR34475">
    <property type="match status" value="1"/>
</dbReference>
<sequence>MSDTYTKELHDEPRTPSPGEQLKSQREQLGLSLQEAADALHLRPAVIDGLERGNYDEIPIATYRRGYLRAYARYLGIDESPVLEAYKERHGSLEAERTITPVSASKPPSRMGALLFKLVTLLIIAGLITVTVMWWQSRGGSAPPGIEEPTQNDALSEMTTPESAVQNSSFQENGSTGQGQGTTGQESAVEESTALEDTALESTVPESTVPESTLAESTAAGVSEPTATETPGNAASLNQNESVEPALEEPQASDEEVLAEDSADDASAGNVPNTLELTFNQQSWTEIFDANNQRVLVGLQEPGTSASVEGEPPFRLTVGNATGVELRYQGDIVDLEERAGANNVARFTLGE</sequence>
<feature type="compositionally biased region" description="Polar residues" evidence="1">
    <location>
        <begin position="149"/>
        <end position="175"/>
    </location>
</feature>
<gene>
    <name evidence="4" type="ORF">HZS81_05270</name>
</gene>
<feature type="transmembrane region" description="Helical" evidence="2">
    <location>
        <begin position="114"/>
        <end position="135"/>
    </location>
</feature>
<evidence type="ECO:0000313" key="5">
    <source>
        <dbReference type="Proteomes" id="UP000586119"/>
    </source>
</evidence>
<dbReference type="Proteomes" id="UP000586119">
    <property type="component" value="Unassembled WGS sequence"/>
</dbReference>
<dbReference type="SUPFAM" id="SSF47413">
    <property type="entry name" value="lambda repressor-like DNA-binding domains"/>
    <property type="match status" value="1"/>
</dbReference>
<organism evidence="4 5">
    <name type="scientific">Vreelandella salicampi</name>
    <dbReference type="NCBI Taxonomy" id="1449798"/>
    <lineage>
        <taxon>Bacteria</taxon>
        <taxon>Pseudomonadati</taxon>
        <taxon>Pseudomonadota</taxon>
        <taxon>Gammaproteobacteria</taxon>
        <taxon>Oceanospirillales</taxon>
        <taxon>Halomonadaceae</taxon>
        <taxon>Vreelandella</taxon>
    </lineage>
</organism>
<proteinExistence type="predicted"/>
<keyword evidence="2" id="KW-0812">Transmembrane</keyword>
<feature type="compositionally biased region" description="Polar residues" evidence="1">
    <location>
        <begin position="225"/>
        <end position="242"/>
    </location>
</feature>
<dbReference type="InterPro" id="IPR050400">
    <property type="entry name" value="Bact_Cytoskel_RodZ"/>
</dbReference>
<feature type="domain" description="HTH cro/C1-type" evidence="3">
    <location>
        <begin position="22"/>
        <end position="82"/>
    </location>
</feature>
<accession>A0A7Z0RU44</accession>
<feature type="region of interest" description="Disordered" evidence="1">
    <location>
        <begin position="141"/>
        <end position="271"/>
    </location>
</feature>
<dbReference type="CDD" id="cd00093">
    <property type="entry name" value="HTH_XRE"/>
    <property type="match status" value="1"/>
</dbReference>
<dbReference type="GO" id="GO:0003677">
    <property type="term" value="F:DNA binding"/>
    <property type="evidence" value="ECO:0007669"/>
    <property type="project" value="InterPro"/>
</dbReference>
<evidence type="ECO:0000256" key="2">
    <source>
        <dbReference type="SAM" id="Phobius"/>
    </source>
</evidence>
<feature type="compositionally biased region" description="Acidic residues" evidence="1">
    <location>
        <begin position="251"/>
        <end position="264"/>
    </location>
</feature>
<evidence type="ECO:0000256" key="1">
    <source>
        <dbReference type="SAM" id="MobiDB-lite"/>
    </source>
</evidence>
<protein>
    <submittedName>
        <fullName evidence="4">Helix-turn-helix domain-containing protein</fullName>
    </submittedName>
</protein>
<keyword evidence="2" id="KW-0472">Membrane</keyword>
<dbReference type="EMBL" id="JACCDF010000003">
    <property type="protein sequence ID" value="NYS60172.1"/>
    <property type="molecule type" value="Genomic_DNA"/>
</dbReference>
<evidence type="ECO:0000313" key="4">
    <source>
        <dbReference type="EMBL" id="NYS60172.1"/>
    </source>
</evidence>
<evidence type="ECO:0000259" key="3">
    <source>
        <dbReference type="PROSITE" id="PS50943"/>
    </source>
</evidence>
<dbReference type="InterPro" id="IPR010982">
    <property type="entry name" value="Lambda_DNA-bd_dom_sf"/>
</dbReference>
<dbReference type="Pfam" id="PF13413">
    <property type="entry name" value="HTH_25"/>
    <property type="match status" value="1"/>
</dbReference>
<dbReference type="AlphaFoldDB" id="A0A7Z0RU44"/>
<dbReference type="RefSeq" id="WP_179929518.1">
    <property type="nucleotide sequence ID" value="NZ_JACCDF010000003.1"/>
</dbReference>
<dbReference type="SMART" id="SM00530">
    <property type="entry name" value="HTH_XRE"/>
    <property type="match status" value="1"/>
</dbReference>
<feature type="compositionally biased region" description="Polar residues" evidence="1">
    <location>
        <begin position="200"/>
        <end position="216"/>
    </location>
</feature>
<feature type="compositionally biased region" description="Basic and acidic residues" evidence="1">
    <location>
        <begin position="1"/>
        <end position="14"/>
    </location>
</feature>
<comment type="caution">
    <text evidence="4">The sequence shown here is derived from an EMBL/GenBank/DDBJ whole genome shotgun (WGS) entry which is preliminary data.</text>
</comment>
<dbReference type="InterPro" id="IPR001387">
    <property type="entry name" value="Cro/C1-type_HTH"/>
</dbReference>
<reference evidence="4 5" key="1">
    <citation type="journal article" date="2015" name="Int. J. Syst. Evol. Microbiol.">
        <title>Halomonas salicampi sp. nov., a halotolerant and alkalitolerant bacterium isolated from a saltern soil.</title>
        <authorList>
            <person name="Lee J.C."/>
            <person name="Kim Y.S."/>
            <person name="Yun B.S."/>
            <person name="Whang K.S."/>
        </authorList>
    </citation>
    <scope>NUCLEOTIDE SEQUENCE [LARGE SCALE GENOMIC DNA]</scope>
    <source>
        <strain evidence="4 5">BH103</strain>
    </source>
</reference>
<keyword evidence="2" id="KW-1133">Transmembrane helix</keyword>
<name>A0A7Z0RU44_9GAMM</name>
<dbReference type="Gene3D" id="1.10.260.40">
    <property type="entry name" value="lambda repressor-like DNA-binding domains"/>
    <property type="match status" value="1"/>
</dbReference>
<keyword evidence="5" id="KW-1185">Reference proteome</keyword>
<dbReference type="Pfam" id="PF13464">
    <property type="entry name" value="RodZ_C"/>
    <property type="match status" value="1"/>
</dbReference>
<dbReference type="PROSITE" id="PS50943">
    <property type="entry name" value="HTH_CROC1"/>
    <property type="match status" value="1"/>
</dbReference>
<dbReference type="InterPro" id="IPR025194">
    <property type="entry name" value="RodZ-like_C"/>
</dbReference>
<feature type="region of interest" description="Disordered" evidence="1">
    <location>
        <begin position="1"/>
        <end position="25"/>
    </location>
</feature>
<dbReference type="PANTHER" id="PTHR34475:SF1">
    <property type="entry name" value="CYTOSKELETON PROTEIN RODZ"/>
    <property type="match status" value="1"/>
</dbReference>